<keyword evidence="2" id="KW-1185">Reference proteome</keyword>
<dbReference type="EMBL" id="JABSTQ010010040">
    <property type="protein sequence ID" value="KAG0423910.1"/>
    <property type="molecule type" value="Genomic_DNA"/>
</dbReference>
<feature type="non-terminal residue" evidence="1">
    <location>
        <position position="1"/>
    </location>
</feature>
<protein>
    <submittedName>
        <fullName evidence="1">Uncharacterized protein</fullName>
    </submittedName>
</protein>
<organism evidence="1 2">
    <name type="scientific">Ixodes persulcatus</name>
    <name type="common">Taiga tick</name>
    <dbReference type="NCBI Taxonomy" id="34615"/>
    <lineage>
        <taxon>Eukaryota</taxon>
        <taxon>Metazoa</taxon>
        <taxon>Ecdysozoa</taxon>
        <taxon>Arthropoda</taxon>
        <taxon>Chelicerata</taxon>
        <taxon>Arachnida</taxon>
        <taxon>Acari</taxon>
        <taxon>Parasitiformes</taxon>
        <taxon>Ixodida</taxon>
        <taxon>Ixodoidea</taxon>
        <taxon>Ixodidae</taxon>
        <taxon>Ixodinae</taxon>
        <taxon>Ixodes</taxon>
    </lineage>
</organism>
<comment type="caution">
    <text evidence="1">The sequence shown here is derived from an EMBL/GenBank/DDBJ whole genome shotgun (WGS) entry which is preliminary data.</text>
</comment>
<name>A0AC60PTN3_IXOPE</name>
<dbReference type="Proteomes" id="UP000805193">
    <property type="component" value="Unassembled WGS sequence"/>
</dbReference>
<accession>A0AC60PTN3</accession>
<sequence>LPYAPTPSSYNVDDSVHLAGVLDQALKKQVRDVSQRSEELENLFVCGLTAVECDILAYLGGFFLGSARSLLATFPKYLRKFQNLIDDYFSRELGVNTTVLPYAPTPSSYNVDDSVHLAGVLDRALKKQVRDVSQRSEELENLFVCGLTAVECDILAYLGGFFLRFSKESIGNCEVCKGVLVFRPGSYHAEVITRFLMYMDDWGVAATNGGFLSKGTVEGLRVTLESTKSLLEYLTGLGYNYFSAPRALGPPKKAVTLLPILSPSL</sequence>
<proteinExistence type="predicted"/>
<evidence type="ECO:0000313" key="2">
    <source>
        <dbReference type="Proteomes" id="UP000805193"/>
    </source>
</evidence>
<gene>
    <name evidence="1" type="ORF">HPB47_000330</name>
</gene>
<reference evidence="1 2" key="1">
    <citation type="journal article" date="2020" name="Cell">
        <title>Large-Scale Comparative Analyses of Tick Genomes Elucidate Their Genetic Diversity and Vector Capacities.</title>
        <authorList>
            <consortium name="Tick Genome and Microbiome Consortium (TIGMIC)"/>
            <person name="Jia N."/>
            <person name="Wang J."/>
            <person name="Shi W."/>
            <person name="Du L."/>
            <person name="Sun Y."/>
            <person name="Zhan W."/>
            <person name="Jiang J.F."/>
            <person name="Wang Q."/>
            <person name="Zhang B."/>
            <person name="Ji P."/>
            <person name="Bell-Sakyi L."/>
            <person name="Cui X.M."/>
            <person name="Yuan T.T."/>
            <person name="Jiang B.G."/>
            <person name="Yang W.F."/>
            <person name="Lam T.T."/>
            <person name="Chang Q.C."/>
            <person name="Ding S.J."/>
            <person name="Wang X.J."/>
            <person name="Zhu J.G."/>
            <person name="Ruan X.D."/>
            <person name="Zhao L."/>
            <person name="Wei J.T."/>
            <person name="Ye R.Z."/>
            <person name="Que T.C."/>
            <person name="Du C.H."/>
            <person name="Zhou Y.H."/>
            <person name="Cheng J.X."/>
            <person name="Dai P.F."/>
            <person name="Guo W.B."/>
            <person name="Han X.H."/>
            <person name="Huang E.J."/>
            <person name="Li L.F."/>
            <person name="Wei W."/>
            <person name="Gao Y.C."/>
            <person name="Liu J.Z."/>
            <person name="Shao H.Z."/>
            <person name="Wang X."/>
            <person name="Wang C.C."/>
            <person name="Yang T.C."/>
            <person name="Huo Q.B."/>
            <person name="Li W."/>
            <person name="Chen H.Y."/>
            <person name="Chen S.E."/>
            <person name="Zhou L.G."/>
            <person name="Ni X.B."/>
            <person name="Tian J.H."/>
            <person name="Sheng Y."/>
            <person name="Liu T."/>
            <person name="Pan Y.S."/>
            <person name="Xia L.Y."/>
            <person name="Li J."/>
            <person name="Zhao F."/>
            <person name="Cao W.C."/>
        </authorList>
    </citation>
    <scope>NUCLEOTIDE SEQUENCE [LARGE SCALE GENOMIC DNA]</scope>
    <source>
        <strain evidence="1">Iper-2018</strain>
    </source>
</reference>
<evidence type="ECO:0000313" key="1">
    <source>
        <dbReference type="EMBL" id="KAG0423910.1"/>
    </source>
</evidence>